<evidence type="ECO:0000259" key="5">
    <source>
        <dbReference type="Pfam" id="PF07992"/>
    </source>
</evidence>
<evidence type="ECO:0000313" key="7">
    <source>
        <dbReference type="Proteomes" id="UP001147695"/>
    </source>
</evidence>
<dbReference type="Proteomes" id="UP001147695">
    <property type="component" value="Unassembled WGS sequence"/>
</dbReference>
<dbReference type="PRINTS" id="PR00411">
    <property type="entry name" value="PNDRDTASEI"/>
</dbReference>
<keyword evidence="4" id="KW-0560">Oxidoreductase</keyword>
<dbReference type="SUPFAM" id="SSF51905">
    <property type="entry name" value="FAD/NAD(P)-binding domain"/>
    <property type="match status" value="1"/>
</dbReference>
<dbReference type="GO" id="GO:0050660">
    <property type="term" value="F:flavin adenine dinucleotide binding"/>
    <property type="evidence" value="ECO:0007669"/>
    <property type="project" value="TreeGrafter"/>
</dbReference>
<name>A0A9W9QVT6_PENBR</name>
<feature type="domain" description="FAD/NAD(P)-binding" evidence="5">
    <location>
        <begin position="8"/>
        <end position="303"/>
    </location>
</feature>
<dbReference type="EMBL" id="JAPZBQ010000002">
    <property type="protein sequence ID" value="KAJ5345343.1"/>
    <property type="molecule type" value="Genomic_DNA"/>
</dbReference>
<dbReference type="PANTHER" id="PTHR43735:SF3">
    <property type="entry name" value="FERROPTOSIS SUPPRESSOR PROTEIN 1"/>
    <property type="match status" value="1"/>
</dbReference>
<accession>A0A9W9QVT6</accession>
<sequence>MAEPAPRRIVVVGGGVAGISLAHYLLRHTLPTLTERLGLQYSLTLVSPSSHFYWKVAAPRALVEANQSTAEPFVAIADGFQEYHASQFTFLQAEATSLDEKDRILHTRLPKTNETTAIGYDFLVVATGTASHSPLFSLSGPHTKTQFELGQMQTRLRDAQSILVAGGGPTGVETAGELGATSNDRSGAERSITLLSGGSRLLSHASPGTSATAERMLSQLGVTVSHGVRVTSAIQRERGQSWDITLSDQSTQTVDVYIDATGSAPNSAFLPPGWLDAKGYVKTDQSSLRVNDTVGVYALGSVTNFTNGSFFDAIEPVRPLADSLRDDELAMNPDASYRTQSWWESVFGQRTRTYQQKVSLTQFVAVGREGGVGELGGWRVPSVLVYKAKARTLMIEKMGPIMHGQDFHRV</sequence>
<dbReference type="Pfam" id="PF07992">
    <property type="entry name" value="Pyr_redox_2"/>
    <property type="match status" value="1"/>
</dbReference>
<reference evidence="6" key="2">
    <citation type="journal article" date="2023" name="IMA Fungus">
        <title>Comparative genomic study of the Penicillium genus elucidates a diverse pangenome and 15 lateral gene transfer events.</title>
        <authorList>
            <person name="Petersen C."/>
            <person name="Sorensen T."/>
            <person name="Nielsen M.R."/>
            <person name="Sondergaard T.E."/>
            <person name="Sorensen J.L."/>
            <person name="Fitzpatrick D.A."/>
            <person name="Frisvad J.C."/>
            <person name="Nielsen K.L."/>
        </authorList>
    </citation>
    <scope>NUCLEOTIDE SEQUENCE</scope>
    <source>
        <strain evidence="6">IBT 35673</strain>
    </source>
</reference>
<keyword evidence="3" id="KW-0274">FAD</keyword>
<evidence type="ECO:0000256" key="3">
    <source>
        <dbReference type="ARBA" id="ARBA00022827"/>
    </source>
</evidence>
<protein>
    <recommendedName>
        <fullName evidence="5">FAD/NAD(P)-binding domain-containing protein</fullName>
    </recommendedName>
</protein>
<dbReference type="GO" id="GO:0005737">
    <property type="term" value="C:cytoplasm"/>
    <property type="evidence" value="ECO:0007669"/>
    <property type="project" value="TreeGrafter"/>
</dbReference>
<evidence type="ECO:0000256" key="2">
    <source>
        <dbReference type="ARBA" id="ARBA00022630"/>
    </source>
</evidence>
<dbReference type="PANTHER" id="PTHR43735">
    <property type="entry name" value="APOPTOSIS-INDUCING FACTOR 1"/>
    <property type="match status" value="1"/>
</dbReference>
<dbReference type="Gene3D" id="3.50.50.100">
    <property type="match status" value="1"/>
</dbReference>
<proteinExistence type="inferred from homology"/>
<dbReference type="InterPro" id="IPR036188">
    <property type="entry name" value="FAD/NAD-bd_sf"/>
</dbReference>
<evidence type="ECO:0000256" key="4">
    <source>
        <dbReference type="ARBA" id="ARBA00023002"/>
    </source>
</evidence>
<comment type="caution">
    <text evidence="6">The sequence shown here is derived from an EMBL/GenBank/DDBJ whole genome shotgun (WGS) entry which is preliminary data.</text>
</comment>
<evidence type="ECO:0000256" key="1">
    <source>
        <dbReference type="ARBA" id="ARBA00006442"/>
    </source>
</evidence>
<dbReference type="PRINTS" id="PR00368">
    <property type="entry name" value="FADPNR"/>
</dbReference>
<reference evidence="6" key="1">
    <citation type="submission" date="2022-12" db="EMBL/GenBank/DDBJ databases">
        <authorList>
            <person name="Petersen C."/>
        </authorList>
    </citation>
    <scope>NUCLEOTIDE SEQUENCE</scope>
    <source>
        <strain evidence="6">IBT 35673</strain>
    </source>
</reference>
<evidence type="ECO:0000313" key="6">
    <source>
        <dbReference type="EMBL" id="KAJ5345343.1"/>
    </source>
</evidence>
<keyword evidence="2" id="KW-0285">Flavoprotein</keyword>
<dbReference type="InterPro" id="IPR023753">
    <property type="entry name" value="FAD/NAD-binding_dom"/>
</dbReference>
<dbReference type="AlphaFoldDB" id="A0A9W9QVT6"/>
<gene>
    <name evidence="6" type="ORF">N7452_003347</name>
</gene>
<organism evidence="6 7">
    <name type="scientific">Penicillium brevicompactum</name>
    <dbReference type="NCBI Taxonomy" id="5074"/>
    <lineage>
        <taxon>Eukaryota</taxon>
        <taxon>Fungi</taxon>
        <taxon>Dikarya</taxon>
        <taxon>Ascomycota</taxon>
        <taxon>Pezizomycotina</taxon>
        <taxon>Eurotiomycetes</taxon>
        <taxon>Eurotiomycetidae</taxon>
        <taxon>Eurotiales</taxon>
        <taxon>Aspergillaceae</taxon>
        <taxon>Penicillium</taxon>
    </lineage>
</organism>
<dbReference type="GO" id="GO:0004174">
    <property type="term" value="F:electron-transferring-flavoprotein dehydrogenase activity"/>
    <property type="evidence" value="ECO:0007669"/>
    <property type="project" value="TreeGrafter"/>
</dbReference>
<comment type="similarity">
    <text evidence="1">Belongs to the FAD-dependent oxidoreductase family.</text>
</comment>